<sequence length="341" mass="36928">MSRLPIVLGALSVIGCTIGPANAQCGLSNAPVVTLDIPSRYTAESESRSDIDAELNALVNKRLKPVDVFVQDLAREANKSLVEDDPEEAADHARCVIDALHRWAEADALSTLASLNAKMAVGSRLGGMAMSLWQLEIPDDRADEVKTIGTWMSGIARDQMQFWATDAPNGARQGNLRAWAALGVGAVGAVSGDDAFLSWSKNSVGFILSTAAPDGSIPQEMRRAQWALHYQLHAVSPLVVTTALLKTQDVHLSEGQMGALKRAVDYAISDLDTGDVTREKTGHVQKYFDGTEELRSFELAWADAFLWLADAPEVADFVEPYRPLGNSKLGGRQVDIWSARR</sequence>
<feature type="chain" id="PRO_5027046241" description="Alginate lyase domain-containing protein" evidence="3">
    <location>
        <begin position="24"/>
        <end position="341"/>
    </location>
</feature>
<dbReference type="SUPFAM" id="SSF48230">
    <property type="entry name" value="Chondroitin AC/alginate lyase"/>
    <property type="match status" value="1"/>
</dbReference>
<accession>A0A6N6JB39</accession>
<gene>
    <name evidence="5" type="ORF">KIN_02810</name>
</gene>
<feature type="signal peptide" evidence="3">
    <location>
        <begin position="1"/>
        <end position="23"/>
    </location>
</feature>
<organism evidence="5 6">
    <name type="scientific">Litoreibacter roseus</name>
    <dbReference type="NCBI Taxonomy" id="2601869"/>
    <lineage>
        <taxon>Bacteria</taxon>
        <taxon>Pseudomonadati</taxon>
        <taxon>Pseudomonadota</taxon>
        <taxon>Alphaproteobacteria</taxon>
        <taxon>Rhodobacterales</taxon>
        <taxon>Roseobacteraceae</taxon>
        <taxon>Litoreibacter</taxon>
    </lineage>
</organism>
<name>A0A6N6JB39_9RHOB</name>
<evidence type="ECO:0000313" key="6">
    <source>
        <dbReference type="Proteomes" id="UP000436822"/>
    </source>
</evidence>
<comment type="caution">
    <text evidence="5">The sequence shown here is derived from an EMBL/GenBank/DDBJ whole genome shotgun (WGS) entry which is preliminary data.</text>
</comment>
<dbReference type="OrthoDB" id="7210452at2"/>
<keyword evidence="2" id="KW-0456">Lyase</keyword>
<dbReference type="Pfam" id="PF05426">
    <property type="entry name" value="Alginate_lyase"/>
    <property type="match status" value="1"/>
</dbReference>
<dbReference type="InterPro" id="IPR008397">
    <property type="entry name" value="Alginate_lyase_dom"/>
</dbReference>
<dbReference type="Gene3D" id="1.50.10.100">
    <property type="entry name" value="Chondroitin AC/alginate lyase"/>
    <property type="match status" value="1"/>
</dbReference>
<dbReference type="GO" id="GO:0016829">
    <property type="term" value="F:lyase activity"/>
    <property type="evidence" value="ECO:0007669"/>
    <property type="project" value="UniProtKB-KW"/>
</dbReference>
<reference evidence="5 6" key="1">
    <citation type="submission" date="2019-12" db="EMBL/GenBank/DDBJ databases">
        <title>Litoreibacter badius sp. nov., a novel bacteriochlorophyll a-containing bacterium in the genus Litoreibacter.</title>
        <authorList>
            <person name="Kanamuro M."/>
            <person name="Takabe Y."/>
            <person name="Mori K."/>
            <person name="Takaichi S."/>
            <person name="Hanada S."/>
        </authorList>
    </citation>
    <scope>NUCLEOTIDE SEQUENCE [LARGE SCALE GENOMIC DNA]</scope>
    <source>
        <strain evidence="5 6">K6</strain>
    </source>
</reference>
<evidence type="ECO:0000256" key="3">
    <source>
        <dbReference type="SAM" id="SignalP"/>
    </source>
</evidence>
<evidence type="ECO:0000256" key="2">
    <source>
        <dbReference type="ARBA" id="ARBA00023239"/>
    </source>
</evidence>
<dbReference type="RefSeq" id="WP_159804167.1">
    <property type="nucleotide sequence ID" value="NZ_BLJE01000001.1"/>
</dbReference>
<evidence type="ECO:0000313" key="5">
    <source>
        <dbReference type="EMBL" id="GFE63207.1"/>
    </source>
</evidence>
<dbReference type="InterPro" id="IPR008929">
    <property type="entry name" value="Chondroitin_lyas"/>
</dbReference>
<dbReference type="GO" id="GO:0042597">
    <property type="term" value="C:periplasmic space"/>
    <property type="evidence" value="ECO:0007669"/>
    <property type="project" value="InterPro"/>
</dbReference>
<feature type="domain" description="Alginate lyase" evidence="4">
    <location>
        <begin position="89"/>
        <end position="269"/>
    </location>
</feature>
<protein>
    <recommendedName>
        <fullName evidence="4">Alginate lyase domain-containing protein</fullName>
    </recommendedName>
</protein>
<evidence type="ECO:0000256" key="1">
    <source>
        <dbReference type="ARBA" id="ARBA00022729"/>
    </source>
</evidence>
<dbReference type="EMBL" id="BLJE01000001">
    <property type="protein sequence ID" value="GFE63207.1"/>
    <property type="molecule type" value="Genomic_DNA"/>
</dbReference>
<dbReference type="AlphaFoldDB" id="A0A6N6JB39"/>
<dbReference type="Proteomes" id="UP000436822">
    <property type="component" value="Unassembled WGS sequence"/>
</dbReference>
<dbReference type="PROSITE" id="PS51257">
    <property type="entry name" value="PROKAR_LIPOPROTEIN"/>
    <property type="match status" value="1"/>
</dbReference>
<proteinExistence type="predicted"/>
<evidence type="ECO:0000259" key="4">
    <source>
        <dbReference type="Pfam" id="PF05426"/>
    </source>
</evidence>
<keyword evidence="1 3" id="KW-0732">Signal</keyword>
<keyword evidence="6" id="KW-1185">Reference proteome</keyword>